<name>A0A564IDL7_9ENTR</name>
<proteinExistence type="predicted"/>
<keyword evidence="1" id="KW-0732">Signal</keyword>
<evidence type="ECO:0000313" key="2">
    <source>
        <dbReference type="EMBL" id="VUS42605.1"/>
    </source>
</evidence>
<dbReference type="Pfam" id="PF13557">
    <property type="entry name" value="Phenol_MetA_deg"/>
    <property type="match status" value="1"/>
</dbReference>
<sequence>MKIRTLPLILVVTSSLAVSYPLLAAEGLTPLQPGATTGTHTGALPPNGLYVSMTSTYETGVVRNGSGDTAKIAGGKNKLSNVGLAMAATWVPGWEFLGARYAAMVVQPYKFIQVKNTGQHTTDHTSGLLGTSITPLALSWDLHNNFHLGAGLAIYLPDGKTAYTRNATTGKKEVSGDNVSWDYWSFEPNIAISYLTDDWGITLNNIFDFNTKNTETDYRSGSTWYLDVTATHRIGNNLNAGLIGNWTKQITDDKVNGRTVQGVEGIYSTGKRVEHIKAGPMLSYNFSGVTVTGRVLINLHSENDAGMTFFHLGVSMPLQ</sequence>
<dbReference type="RefSeq" id="WP_142462043.1">
    <property type="nucleotide sequence ID" value="NZ_CABGHF010000004.1"/>
</dbReference>
<feature type="signal peptide" evidence="1">
    <location>
        <begin position="1"/>
        <end position="24"/>
    </location>
</feature>
<protein>
    <recommendedName>
        <fullName evidence="4">Transporter</fullName>
    </recommendedName>
</protein>
<accession>A0A564IDL7</accession>
<feature type="chain" id="PRO_5022195660" description="Transporter" evidence="1">
    <location>
        <begin position="25"/>
        <end position="319"/>
    </location>
</feature>
<evidence type="ECO:0000313" key="3">
    <source>
        <dbReference type="Proteomes" id="UP000318370"/>
    </source>
</evidence>
<dbReference type="Proteomes" id="UP000318370">
    <property type="component" value="Unassembled WGS sequence"/>
</dbReference>
<organism evidence="2 3">
    <name type="scientific">Klebsiella spallanzanii</name>
    <dbReference type="NCBI Taxonomy" id="2587528"/>
    <lineage>
        <taxon>Bacteria</taxon>
        <taxon>Pseudomonadati</taxon>
        <taxon>Pseudomonadota</taxon>
        <taxon>Gammaproteobacteria</taxon>
        <taxon>Enterobacterales</taxon>
        <taxon>Enterobacteriaceae</taxon>
        <taxon>Klebsiella/Raoultella group</taxon>
        <taxon>Klebsiella</taxon>
    </lineage>
</organism>
<dbReference type="EMBL" id="CABGHF010000004">
    <property type="protein sequence ID" value="VUS42605.1"/>
    <property type="molecule type" value="Genomic_DNA"/>
</dbReference>
<dbReference type="InterPro" id="IPR025737">
    <property type="entry name" value="FApF"/>
</dbReference>
<dbReference type="AlphaFoldDB" id="A0A564IDL7"/>
<gene>
    <name evidence="2" type="ORF">SB6408_03624</name>
</gene>
<evidence type="ECO:0008006" key="4">
    <source>
        <dbReference type="Google" id="ProtNLM"/>
    </source>
</evidence>
<evidence type="ECO:0000256" key="1">
    <source>
        <dbReference type="SAM" id="SignalP"/>
    </source>
</evidence>
<reference evidence="2 3" key="1">
    <citation type="submission" date="2019-07" db="EMBL/GenBank/DDBJ databases">
        <authorList>
            <person name="Brisse S."/>
            <person name="Rodrigues C."/>
            <person name="Thorpe H."/>
        </authorList>
    </citation>
    <scope>NUCLEOTIDE SEQUENCE [LARGE SCALE GENOMIC DNA]</scope>
    <source>
        <strain evidence="2">SB6408</strain>
    </source>
</reference>